<comment type="catalytic activity">
    <reaction evidence="1">
        <text>Hydrolyzes single-stranded DNA or mismatched double-stranded DNA and polynucleotides, releasing free uracil.</text>
        <dbReference type="EC" id="3.2.2.27"/>
    </reaction>
</comment>
<evidence type="ECO:0000256" key="10">
    <source>
        <dbReference type="ARBA" id="ARBA00023014"/>
    </source>
</evidence>
<dbReference type="Pfam" id="PF03167">
    <property type="entry name" value="UDG"/>
    <property type="match status" value="1"/>
</dbReference>
<keyword evidence="7" id="KW-0227">DNA damage</keyword>
<sequence length="148" mass="16622">MGNWNSLKDVYNEALNCKKCGLHKNRKNVVFGSGNEKADIIFIGEAPGYHEDIQGEPFVGAAGKLLNKLLNSVELKREQVYIANIIKCRPPKNRDPLVEEIDICKDYLYAQIDFINPQLICTLGNFATKLILKKNVGITSVRGKLFKV</sequence>
<protein>
    <recommendedName>
        <fullName evidence="4">Type-4 uracil-DNA glycosylase</fullName>
        <ecNumber evidence="3">3.2.2.27</ecNumber>
    </recommendedName>
</protein>
<keyword evidence="8" id="KW-0378">Hydrolase</keyword>
<dbReference type="PANTHER" id="PTHR33693:SF1">
    <property type="entry name" value="TYPE-4 URACIL-DNA GLYCOSYLASE"/>
    <property type="match status" value="1"/>
</dbReference>
<dbReference type="GO" id="GO:0051539">
    <property type="term" value="F:4 iron, 4 sulfur cluster binding"/>
    <property type="evidence" value="ECO:0007669"/>
    <property type="project" value="UniProtKB-KW"/>
</dbReference>
<dbReference type="EMBL" id="BARU01016747">
    <property type="protein sequence ID" value="GAH52093.1"/>
    <property type="molecule type" value="Genomic_DNA"/>
</dbReference>
<evidence type="ECO:0000256" key="4">
    <source>
        <dbReference type="ARBA" id="ARBA00019403"/>
    </source>
</evidence>
<feature type="domain" description="Uracil-DNA glycosylase-like" evidence="12">
    <location>
        <begin position="31"/>
        <end position="147"/>
    </location>
</feature>
<accession>X1I3G9</accession>
<evidence type="ECO:0000256" key="9">
    <source>
        <dbReference type="ARBA" id="ARBA00023004"/>
    </source>
</evidence>
<dbReference type="EC" id="3.2.2.27" evidence="3"/>
<dbReference type="PANTHER" id="PTHR33693">
    <property type="entry name" value="TYPE-5 URACIL-DNA GLYCOSYLASE"/>
    <property type="match status" value="1"/>
</dbReference>
<evidence type="ECO:0000256" key="6">
    <source>
        <dbReference type="ARBA" id="ARBA00022723"/>
    </source>
</evidence>
<proteinExistence type="inferred from homology"/>
<evidence type="ECO:0000256" key="3">
    <source>
        <dbReference type="ARBA" id="ARBA00012030"/>
    </source>
</evidence>
<dbReference type="NCBIfam" id="TIGR00758">
    <property type="entry name" value="UDG_fam4"/>
    <property type="match status" value="1"/>
</dbReference>
<feature type="non-terminal residue" evidence="13">
    <location>
        <position position="148"/>
    </location>
</feature>
<evidence type="ECO:0000259" key="12">
    <source>
        <dbReference type="SMART" id="SM00986"/>
    </source>
</evidence>
<keyword evidence="6" id="KW-0479">Metal-binding</keyword>
<dbReference type="CDD" id="cd10030">
    <property type="entry name" value="UDG-F4_TTUDGA_SPO1dp_like"/>
    <property type="match status" value="1"/>
</dbReference>
<dbReference type="InterPro" id="IPR005122">
    <property type="entry name" value="Uracil-DNA_glycosylase-like"/>
</dbReference>
<keyword evidence="9" id="KW-0408">Iron</keyword>
<dbReference type="InterPro" id="IPR036895">
    <property type="entry name" value="Uracil-DNA_glycosylase-like_sf"/>
</dbReference>
<evidence type="ECO:0000256" key="5">
    <source>
        <dbReference type="ARBA" id="ARBA00022485"/>
    </source>
</evidence>
<dbReference type="AlphaFoldDB" id="X1I3G9"/>
<comment type="caution">
    <text evidence="13">The sequence shown here is derived from an EMBL/GenBank/DDBJ whole genome shotgun (WGS) entry which is preliminary data.</text>
</comment>
<evidence type="ECO:0000256" key="8">
    <source>
        <dbReference type="ARBA" id="ARBA00022801"/>
    </source>
</evidence>
<dbReference type="SUPFAM" id="SSF52141">
    <property type="entry name" value="Uracil-DNA glycosylase-like"/>
    <property type="match status" value="1"/>
</dbReference>
<dbReference type="InterPro" id="IPR051536">
    <property type="entry name" value="UDG_Type-4/5"/>
</dbReference>
<organism evidence="13">
    <name type="scientific">marine sediment metagenome</name>
    <dbReference type="NCBI Taxonomy" id="412755"/>
    <lineage>
        <taxon>unclassified sequences</taxon>
        <taxon>metagenomes</taxon>
        <taxon>ecological metagenomes</taxon>
    </lineage>
</organism>
<evidence type="ECO:0000256" key="1">
    <source>
        <dbReference type="ARBA" id="ARBA00001400"/>
    </source>
</evidence>
<keyword evidence="10" id="KW-0411">Iron-sulfur</keyword>
<dbReference type="SMART" id="SM00987">
    <property type="entry name" value="UreE_C"/>
    <property type="match status" value="1"/>
</dbReference>
<keyword evidence="11" id="KW-0234">DNA repair</keyword>
<dbReference type="GO" id="GO:0046872">
    <property type="term" value="F:metal ion binding"/>
    <property type="evidence" value="ECO:0007669"/>
    <property type="project" value="UniProtKB-KW"/>
</dbReference>
<name>X1I3G9_9ZZZZ</name>
<evidence type="ECO:0000313" key="13">
    <source>
        <dbReference type="EMBL" id="GAH52093.1"/>
    </source>
</evidence>
<keyword evidence="5" id="KW-0004">4Fe-4S</keyword>
<dbReference type="SMART" id="SM00986">
    <property type="entry name" value="UDG"/>
    <property type="match status" value="1"/>
</dbReference>
<dbReference type="InterPro" id="IPR005273">
    <property type="entry name" value="Ura-DNA_glyco_family4"/>
</dbReference>
<dbReference type="GO" id="GO:0006281">
    <property type="term" value="P:DNA repair"/>
    <property type="evidence" value="ECO:0007669"/>
    <property type="project" value="UniProtKB-KW"/>
</dbReference>
<evidence type="ECO:0000256" key="7">
    <source>
        <dbReference type="ARBA" id="ARBA00022763"/>
    </source>
</evidence>
<dbReference type="GO" id="GO:0004844">
    <property type="term" value="F:uracil DNA N-glycosylase activity"/>
    <property type="evidence" value="ECO:0007669"/>
    <property type="project" value="UniProtKB-EC"/>
</dbReference>
<gene>
    <name evidence="13" type="ORF">S03H2_27820</name>
</gene>
<reference evidence="13" key="1">
    <citation type="journal article" date="2014" name="Front. Microbiol.">
        <title>High frequency of phylogenetically diverse reductive dehalogenase-homologous genes in deep subseafloor sedimentary metagenomes.</title>
        <authorList>
            <person name="Kawai M."/>
            <person name="Futagami T."/>
            <person name="Toyoda A."/>
            <person name="Takaki Y."/>
            <person name="Nishi S."/>
            <person name="Hori S."/>
            <person name="Arai W."/>
            <person name="Tsubouchi T."/>
            <person name="Morono Y."/>
            <person name="Uchiyama I."/>
            <person name="Ito T."/>
            <person name="Fujiyama A."/>
            <person name="Inagaki F."/>
            <person name="Takami H."/>
        </authorList>
    </citation>
    <scope>NUCLEOTIDE SEQUENCE</scope>
    <source>
        <strain evidence="13">Expedition CK06-06</strain>
    </source>
</reference>
<evidence type="ECO:0000256" key="2">
    <source>
        <dbReference type="ARBA" id="ARBA00006521"/>
    </source>
</evidence>
<comment type="similarity">
    <text evidence="2">Belongs to the uracil-DNA glycosylase (UDG) superfamily. Type 4 (UDGa) family.</text>
</comment>
<dbReference type="Gene3D" id="3.40.470.10">
    <property type="entry name" value="Uracil-DNA glycosylase-like domain"/>
    <property type="match status" value="1"/>
</dbReference>
<evidence type="ECO:0000256" key="11">
    <source>
        <dbReference type="ARBA" id="ARBA00023204"/>
    </source>
</evidence>